<dbReference type="AlphaFoldDB" id="A0AAX3E8I0"/>
<sequence length="84" mass="9781">MSEFRQFRGCLTATRILKKKGPVIEGLILYRPLRRVKGSHHLFYHPETKRRAVVPVHGRDHPTGTLLEILKQAGIEREEIRDLL</sequence>
<dbReference type="InterPro" id="IPR012933">
    <property type="entry name" value="HicA_mRNA_interferase"/>
</dbReference>
<reference evidence="7" key="1">
    <citation type="submission" date="2022-10" db="EMBL/GenBank/DDBJ databases">
        <title>Complete genome of Methanoculleus submarinus DSM 15122.</title>
        <authorList>
            <person name="Chen S.-C."/>
            <person name="Lai S.-J."/>
            <person name="You Y.-T."/>
        </authorList>
    </citation>
    <scope>NUCLEOTIDE SEQUENCE</scope>
    <source>
        <strain evidence="7">DSM 15122</strain>
    </source>
</reference>
<dbReference type="Gene3D" id="3.30.920.30">
    <property type="entry name" value="Hypothetical protein"/>
    <property type="match status" value="1"/>
</dbReference>
<organism evidence="7 8">
    <name type="scientific">Methanoculleus submarinus</name>
    <dbReference type="NCBI Taxonomy" id="204050"/>
    <lineage>
        <taxon>Archaea</taxon>
        <taxon>Methanobacteriati</taxon>
        <taxon>Methanobacteriota</taxon>
        <taxon>Stenosarchaea group</taxon>
        <taxon>Methanomicrobia</taxon>
        <taxon>Methanomicrobiales</taxon>
        <taxon>Methanomicrobiaceae</taxon>
        <taxon>Methanoculleus</taxon>
    </lineage>
</organism>
<dbReference type="GeneID" id="4846678"/>
<dbReference type="SUPFAM" id="SSF54786">
    <property type="entry name" value="YcfA/nrd intein domain"/>
    <property type="match status" value="1"/>
</dbReference>
<evidence type="ECO:0000256" key="1">
    <source>
        <dbReference type="ARBA" id="ARBA00022649"/>
    </source>
</evidence>
<dbReference type="GO" id="GO:0003729">
    <property type="term" value="F:mRNA binding"/>
    <property type="evidence" value="ECO:0007669"/>
    <property type="project" value="InterPro"/>
</dbReference>
<dbReference type="EMBL" id="CP109831">
    <property type="protein sequence ID" value="UYU18450.1"/>
    <property type="molecule type" value="Genomic_DNA"/>
</dbReference>
<evidence type="ECO:0000256" key="3">
    <source>
        <dbReference type="ARBA" id="ARBA00022759"/>
    </source>
</evidence>
<accession>A0AAX3E8I0</accession>
<protein>
    <submittedName>
        <fullName evidence="7">Type II toxin-antitoxin system HicA family toxin</fullName>
    </submittedName>
</protein>
<dbReference type="GO" id="GO:0016787">
    <property type="term" value="F:hydrolase activity"/>
    <property type="evidence" value="ECO:0007669"/>
    <property type="project" value="UniProtKB-KW"/>
</dbReference>
<dbReference type="GeneID" id="76731671"/>
<dbReference type="KEGG" id="msum:OH143_12225"/>
<evidence type="ECO:0000256" key="4">
    <source>
        <dbReference type="ARBA" id="ARBA00022801"/>
    </source>
</evidence>
<keyword evidence="1" id="KW-1277">Toxin-antitoxin system</keyword>
<evidence type="ECO:0000256" key="5">
    <source>
        <dbReference type="ARBA" id="ARBA00022884"/>
    </source>
</evidence>
<dbReference type="RefSeq" id="WP_011843943.1">
    <property type="nucleotide sequence ID" value="NZ_CP109831.1"/>
</dbReference>
<keyword evidence="3" id="KW-0255">Endonuclease</keyword>
<dbReference type="Pfam" id="PF07927">
    <property type="entry name" value="HicA_toxin"/>
    <property type="match status" value="1"/>
</dbReference>
<name>A0AAX3E8I0_9EURY</name>
<evidence type="ECO:0000313" key="8">
    <source>
        <dbReference type="Proteomes" id="UP001156196"/>
    </source>
</evidence>
<keyword evidence="2" id="KW-0540">Nuclease</keyword>
<evidence type="ECO:0000256" key="2">
    <source>
        <dbReference type="ARBA" id="ARBA00022722"/>
    </source>
</evidence>
<dbReference type="GO" id="GO:0004519">
    <property type="term" value="F:endonuclease activity"/>
    <property type="evidence" value="ECO:0007669"/>
    <property type="project" value="UniProtKB-KW"/>
</dbReference>
<proteinExistence type="predicted"/>
<evidence type="ECO:0000256" key="6">
    <source>
        <dbReference type="ARBA" id="ARBA00023016"/>
    </source>
</evidence>
<keyword evidence="4" id="KW-0378">Hydrolase</keyword>
<evidence type="ECO:0000313" key="7">
    <source>
        <dbReference type="EMBL" id="UYU18450.1"/>
    </source>
</evidence>
<keyword evidence="6" id="KW-0346">Stress response</keyword>
<gene>
    <name evidence="7" type="ORF">OH143_12225</name>
</gene>
<keyword evidence="8" id="KW-1185">Reference proteome</keyword>
<dbReference type="Proteomes" id="UP001156196">
    <property type="component" value="Chromosome"/>
</dbReference>
<dbReference type="InterPro" id="IPR038570">
    <property type="entry name" value="HicA_sf"/>
</dbReference>
<keyword evidence="5" id="KW-0694">RNA-binding</keyword>